<organism evidence="2 3">
    <name type="scientific">Streptomyces beijiangensis</name>
    <dbReference type="NCBI Taxonomy" id="163361"/>
    <lineage>
        <taxon>Bacteria</taxon>
        <taxon>Bacillati</taxon>
        <taxon>Actinomycetota</taxon>
        <taxon>Actinomycetes</taxon>
        <taxon>Kitasatosporales</taxon>
        <taxon>Streptomycetaceae</taxon>
        <taxon>Streptomyces</taxon>
    </lineage>
</organism>
<evidence type="ECO:0000313" key="2">
    <source>
        <dbReference type="EMBL" id="MBO0512470.1"/>
    </source>
</evidence>
<comment type="caution">
    <text evidence="2">The sequence shown here is derived from an EMBL/GenBank/DDBJ whole genome shotgun (WGS) entry which is preliminary data.</text>
</comment>
<keyword evidence="3" id="KW-1185">Reference proteome</keyword>
<gene>
    <name evidence="2" type="ORF">J0695_11710</name>
</gene>
<dbReference type="RefSeq" id="WP_206961863.1">
    <property type="nucleotide sequence ID" value="NZ_BAAAJJ010000007.1"/>
</dbReference>
<accession>A0A939F547</accession>
<dbReference type="AlphaFoldDB" id="A0A939F547"/>
<feature type="region of interest" description="Disordered" evidence="1">
    <location>
        <begin position="145"/>
        <end position="169"/>
    </location>
</feature>
<protein>
    <submittedName>
        <fullName evidence="2">Uncharacterized protein</fullName>
    </submittedName>
</protein>
<evidence type="ECO:0000313" key="3">
    <source>
        <dbReference type="Proteomes" id="UP000664167"/>
    </source>
</evidence>
<feature type="compositionally biased region" description="Basic residues" evidence="1">
    <location>
        <begin position="150"/>
        <end position="161"/>
    </location>
</feature>
<sequence length="256" mass="28179">MFKRWWFVGQLRTDRGAGPVRRKGLSREAQHLVIAEWEAAYERLQRIAAERVAAVGDVLREAELPVGDAALDSAARRDYQWALDAFGAAGKVLDEAGDLPDLAAAAVLAERALERFAAVHARLAGAAHPPKPAERCYYNPLHAAAERPHRPEKRSAKRRVRPREAAADRRPGCASCRRAILAGQAPDVLPALIPVRVSRLRKARVLVPYYSVPQKWSLWSLSACGAYGDEWPALVLRGEHRRRSVTSAPAGGARRA</sequence>
<evidence type="ECO:0000256" key="1">
    <source>
        <dbReference type="SAM" id="MobiDB-lite"/>
    </source>
</evidence>
<dbReference type="Proteomes" id="UP000664167">
    <property type="component" value="Unassembled WGS sequence"/>
</dbReference>
<dbReference type="EMBL" id="JAFLRJ010000101">
    <property type="protein sequence ID" value="MBO0512470.1"/>
    <property type="molecule type" value="Genomic_DNA"/>
</dbReference>
<proteinExistence type="predicted"/>
<reference evidence="2" key="1">
    <citation type="submission" date="2021-03" db="EMBL/GenBank/DDBJ databases">
        <title>Streptomyces poriferae sp. nov., a novel marine sponge-derived Actinobacteria species with anti-MRSA activity.</title>
        <authorList>
            <person name="Sandoval-Powers M."/>
            <person name="Kralova S."/>
            <person name="Nguyen G.-S."/>
            <person name="Fawwal D."/>
            <person name="Degnes K."/>
            <person name="Klinkenberg G."/>
            <person name="Sletta H."/>
            <person name="Wentzel A."/>
            <person name="Liles M.R."/>
        </authorList>
    </citation>
    <scope>NUCLEOTIDE SEQUENCE</scope>
    <source>
        <strain evidence="2">DSM 41794</strain>
    </source>
</reference>
<name>A0A939F547_9ACTN</name>